<evidence type="ECO:0000313" key="1">
    <source>
        <dbReference type="EMBL" id="TCG06484.1"/>
    </source>
</evidence>
<evidence type="ECO:0000313" key="2">
    <source>
        <dbReference type="Proteomes" id="UP000294200"/>
    </source>
</evidence>
<dbReference type="Proteomes" id="UP000294200">
    <property type="component" value="Unassembled WGS sequence"/>
</dbReference>
<gene>
    <name evidence="1" type="ORF">BZM27_26065</name>
</gene>
<protein>
    <submittedName>
        <fullName evidence="1">Uncharacterized protein</fullName>
    </submittedName>
</protein>
<name>A0A4R0X8U3_9BURK</name>
<sequence>METTQRSLRYMIEKWLLMAPATSARVKRGSHASSDGRRCVCVEACRSTGPFSIYFFRQGDGDWDVLPHGSKRPAMGVV</sequence>
<keyword evidence="2" id="KW-1185">Reference proteome</keyword>
<proteinExistence type="predicted"/>
<organism evidence="1 2">
    <name type="scientific">Paraburkholderia steynii</name>
    <dbReference type="NCBI Taxonomy" id="1245441"/>
    <lineage>
        <taxon>Bacteria</taxon>
        <taxon>Pseudomonadati</taxon>
        <taxon>Pseudomonadota</taxon>
        <taxon>Betaproteobacteria</taxon>
        <taxon>Burkholderiales</taxon>
        <taxon>Burkholderiaceae</taxon>
        <taxon>Paraburkholderia</taxon>
    </lineage>
</organism>
<dbReference type="EMBL" id="MWML01000106">
    <property type="protein sequence ID" value="TCG06484.1"/>
    <property type="molecule type" value="Genomic_DNA"/>
</dbReference>
<accession>A0A4R0X8U3</accession>
<comment type="caution">
    <text evidence="1">The sequence shown here is derived from an EMBL/GenBank/DDBJ whole genome shotgun (WGS) entry which is preliminary data.</text>
</comment>
<dbReference type="AlphaFoldDB" id="A0A4R0X8U3"/>
<reference evidence="1 2" key="1">
    <citation type="submission" date="2017-02" db="EMBL/GenBank/DDBJ databases">
        <title>Paraburkholderia sophoroidis sp. nov. and Paraburkholderia steynii sp. nov. rhizobial symbionts of the fynbos legume Hypocalyptus sophoroides.</title>
        <authorList>
            <person name="Steenkamp E.T."/>
            <person name="Beukes C.W."/>
            <person name="Van Zyl E."/>
            <person name="Avontuur J."/>
            <person name="Chan W.Y."/>
            <person name="Hassen A."/>
            <person name="Palmer M."/>
            <person name="Mthombeni L."/>
            <person name="Phalane F."/>
            <person name="Sereme K."/>
            <person name="Venter S.N."/>
        </authorList>
    </citation>
    <scope>NUCLEOTIDE SEQUENCE [LARGE SCALE GENOMIC DNA]</scope>
    <source>
        <strain evidence="1 2">HC1.1ba</strain>
    </source>
</reference>